<keyword evidence="5" id="KW-0732">Signal</keyword>
<evidence type="ECO:0000256" key="4">
    <source>
        <dbReference type="RuleBase" id="RU361187"/>
    </source>
</evidence>
<keyword evidence="8" id="KW-1185">Reference proteome</keyword>
<dbReference type="Pfam" id="PF17851">
    <property type="entry name" value="GH43_C2"/>
    <property type="match status" value="1"/>
</dbReference>
<feature type="domain" description="Beta-xylosidase C-terminal Concanavalin A-like" evidence="6">
    <location>
        <begin position="328"/>
        <end position="521"/>
    </location>
</feature>
<dbReference type="Gene3D" id="2.115.10.20">
    <property type="entry name" value="Glycosyl hydrolase domain, family 43"/>
    <property type="match status" value="1"/>
</dbReference>
<dbReference type="InterPro" id="IPR051795">
    <property type="entry name" value="Glycosyl_Hydrlase_43"/>
</dbReference>
<proteinExistence type="inferred from homology"/>
<dbReference type="PANTHER" id="PTHR42812:SF12">
    <property type="entry name" value="BETA-XYLOSIDASE-RELATED"/>
    <property type="match status" value="1"/>
</dbReference>
<reference evidence="7 8" key="1">
    <citation type="submission" date="2022-08" db="EMBL/GenBank/DDBJ databases">
        <title>Reclassification of Massilia species as members of the genera Telluria, Duganella, Pseudoduganella, Mokoshia gen. nov. and Zemynaea gen. nov. using orthogonal and non-orthogonal genome-based approaches.</title>
        <authorList>
            <person name="Bowman J.P."/>
        </authorList>
    </citation>
    <scope>NUCLEOTIDE SEQUENCE [LARGE SCALE GENOMIC DNA]</scope>
    <source>
        <strain evidence="7 8">LMG 28164</strain>
    </source>
</reference>
<dbReference type="InterPro" id="IPR041542">
    <property type="entry name" value="GH43_C2"/>
</dbReference>
<feature type="signal peptide" evidence="5">
    <location>
        <begin position="1"/>
        <end position="20"/>
    </location>
</feature>
<organism evidence="7 8">
    <name type="scientific">Massilia norwichensis</name>
    <dbReference type="NCBI Taxonomy" id="1442366"/>
    <lineage>
        <taxon>Bacteria</taxon>
        <taxon>Pseudomonadati</taxon>
        <taxon>Pseudomonadota</taxon>
        <taxon>Betaproteobacteria</taxon>
        <taxon>Burkholderiales</taxon>
        <taxon>Oxalobacteraceae</taxon>
        <taxon>Telluria group</taxon>
        <taxon>Massilia</taxon>
    </lineage>
</organism>
<dbReference type="InterPro" id="IPR006710">
    <property type="entry name" value="Glyco_hydro_43"/>
</dbReference>
<dbReference type="InterPro" id="IPR013320">
    <property type="entry name" value="ConA-like_dom_sf"/>
</dbReference>
<feature type="chain" id="PRO_5047136123" evidence="5">
    <location>
        <begin position="21"/>
        <end position="529"/>
    </location>
</feature>
<dbReference type="InterPro" id="IPR023296">
    <property type="entry name" value="Glyco_hydro_beta-prop_sf"/>
</dbReference>
<sequence length="529" mass="57187">MMRKSLLILSALLCAGSAGAGEYRNPVLPGFHPDPSICRDGSDYYLATSTFEYYPGVPIFHSRDLVHWKLVGHALSTPKQLPLAGQKSSEGIFAPTLRCGNGRFTMITTNIAGGGNFIVHANSPSGPWSEPIPVKVEGIDPSLFFDDDGKVYLTHEEGGEHGCIAQVEIDVATGQPKGEHKRIWNGTGGIWPEGPHLYKINGWYYLLHAEGGTSYGHAVILARSRSPWGPFEGAPGNPILTHRDRPEQPLQALGHADLVQTPEGKWFMVMLGVRALSFKHHIGRETMLAPVEWTADGWLKINGGAPLGLKVQADGLPPSQPWPAAPVRDDFDGATLGLDWIFLRGPATELWSLTDRPGVLRLKGSTLSLADIGTPAFVGRRQEDLQMRAATLLDFAPRAKGQEAGLALRMNEDNHYQLLVAGTGKGRVLRLTTRVKGVSKVVRETALGPGQVELSVRGQPDRYVFGYRIGGREDAAFGSLPTAPLSSEEAGGFTGVVIGMVAHAPDRAAMPPADFAWFDYQPADAGRQH</sequence>
<keyword evidence="3 4" id="KW-0326">Glycosidase</keyword>
<evidence type="ECO:0000256" key="5">
    <source>
        <dbReference type="SAM" id="SignalP"/>
    </source>
</evidence>
<dbReference type="SUPFAM" id="SSF49899">
    <property type="entry name" value="Concanavalin A-like lectins/glucanases"/>
    <property type="match status" value="1"/>
</dbReference>
<evidence type="ECO:0000313" key="7">
    <source>
        <dbReference type="EMBL" id="MCS0589666.1"/>
    </source>
</evidence>
<dbReference type="EMBL" id="JANUGX010000010">
    <property type="protein sequence ID" value="MCS0589666.1"/>
    <property type="molecule type" value="Genomic_DNA"/>
</dbReference>
<comment type="caution">
    <text evidence="7">The sequence shown here is derived from an EMBL/GenBank/DDBJ whole genome shotgun (WGS) entry which is preliminary data.</text>
</comment>
<dbReference type="CDD" id="cd18617">
    <property type="entry name" value="GH43_XynB-like"/>
    <property type="match status" value="1"/>
</dbReference>
<evidence type="ECO:0000256" key="3">
    <source>
        <dbReference type="ARBA" id="ARBA00023295"/>
    </source>
</evidence>
<dbReference type="Gene3D" id="2.60.120.200">
    <property type="match status" value="1"/>
</dbReference>
<dbReference type="GO" id="GO:0016787">
    <property type="term" value="F:hydrolase activity"/>
    <property type="evidence" value="ECO:0007669"/>
    <property type="project" value="UniProtKB-KW"/>
</dbReference>
<dbReference type="RefSeq" id="WP_258845424.1">
    <property type="nucleotide sequence ID" value="NZ_JANUGX010000010.1"/>
</dbReference>
<accession>A0ABT2A652</accession>
<protein>
    <submittedName>
        <fullName evidence="7">Glycoside hydrolase family 43 protein</fullName>
    </submittedName>
</protein>
<evidence type="ECO:0000256" key="1">
    <source>
        <dbReference type="ARBA" id="ARBA00009865"/>
    </source>
</evidence>
<evidence type="ECO:0000256" key="2">
    <source>
        <dbReference type="ARBA" id="ARBA00022801"/>
    </source>
</evidence>
<dbReference type="PANTHER" id="PTHR42812">
    <property type="entry name" value="BETA-XYLOSIDASE"/>
    <property type="match status" value="1"/>
</dbReference>
<dbReference type="Pfam" id="PF04616">
    <property type="entry name" value="Glyco_hydro_43"/>
    <property type="match status" value="1"/>
</dbReference>
<dbReference type="SUPFAM" id="SSF75005">
    <property type="entry name" value="Arabinanase/levansucrase/invertase"/>
    <property type="match status" value="1"/>
</dbReference>
<comment type="similarity">
    <text evidence="1 4">Belongs to the glycosyl hydrolase 43 family.</text>
</comment>
<dbReference type="Proteomes" id="UP001205560">
    <property type="component" value="Unassembled WGS sequence"/>
</dbReference>
<keyword evidence="2 4" id="KW-0378">Hydrolase</keyword>
<name>A0ABT2A652_9BURK</name>
<evidence type="ECO:0000259" key="6">
    <source>
        <dbReference type="Pfam" id="PF17851"/>
    </source>
</evidence>
<evidence type="ECO:0000313" key="8">
    <source>
        <dbReference type="Proteomes" id="UP001205560"/>
    </source>
</evidence>
<gene>
    <name evidence="7" type="ORF">NX782_10660</name>
</gene>